<dbReference type="GO" id="GO:0051315">
    <property type="term" value="P:attachment of mitotic spindle microtubules to kinetochore"/>
    <property type="evidence" value="ECO:0007669"/>
    <property type="project" value="InterPro"/>
</dbReference>
<dbReference type="KEGG" id="bbif:117205309"/>
<evidence type="ECO:0000256" key="12">
    <source>
        <dbReference type="SAM" id="Coils"/>
    </source>
</evidence>
<comment type="subcellular location">
    <subcellularLocation>
        <location evidence="2">Chromosome</location>
        <location evidence="2">Centromere</location>
        <location evidence="2">Kinetochore</location>
    </subcellularLocation>
    <subcellularLocation>
        <location evidence="1">Nucleus</location>
    </subcellularLocation>
</comment>
<evidence type="ECO:0000256" key="2">
    <source>
        <dbReference type="ARBA" id="ARBA00004629"/>
    </source>
</evidence>
<dbReference type="Proteomes" id="UP000515164">
    <property type="component" value="Unplaced"/>
</dbReference>
<feature type="coiled-coil region" evidence="12">
    <location>
        <begin position="916"/>
        <end position="960"/>
    </location>
</feature>
<evidence type="ECO:0000256" key="9">
    <source>
        <dbReference type="ARBA" id="ARBA00023242"/>
    </source>
</evidence>
<feature type="region of interest" description="Disordered" evidence="13">
    <location>
        <begin position="79"/>
        <end position="136"/>
    </location>
</feature>
<feature type="coiled-coil region" evidence="12">
    <location>
        <begin position="508"/>
        <end position="623"/>
    </location>
</feature>
<evidence type="ECO:0000256" key="5">
    <source>
        <dbReference type="ARBA" id="ARBA00022618"/>
    </source>
</evidence>
<keyword evidence="7" id="KW-0995">Kinetochore</keyword>
<keyword evidence="9" id="KW-0539">Nucleus</keyword>
<name>A0A6P8MCS6_9HYME</name>
<keyword evidence="10" id="KW-0131">Cell cycle</keyword>
<dbReference type="GO" id="GO:0005634">
    <property type="term" value="C:nucleus"/>
    <property type="evidence" value="ECO:0007669"/>
    <property type="project" value="UniProtKB-SubCell"/>
</dbReference>
<keyword evidence="8 12" id="KW-0175">Coiled coil</keyword>
<evidence type="ECO:0000259" key="14">
    <source>
        <dbReference type="Pfam" id="PF03801"/>
    </source>
</evidence>
<keyword evidence="5" id="KW-0132">Cell division</keyword>
<feature type="compositionally biased region" description="Basic and acidic residues" evidence="13">
    <location>
        <begin position="1236"/>
        <end position="1258"/>
    </location>
</feature>
<gene>
    <name evidence="16" type="primary">LOC117205309</name>
</gene>
<evidence type="ECO:0000313" key="15">
    <source>
        <dbReference type="Proteomes" id="UP000515164"/>
    </source>
</evidence>
<evidence type="ECO:0000256" key="1">
    <source>
        <dbReference type="ARBA" id="ARBA00004123"/>
    </source>
</evidence>
<organism evidence="15 16">
    <name type="scientific">Bombus bifarius</name>
    <dbReference type="NCBI Taxonomy" id="103933"/>
    <lineage>
        <taxon>Eukaryota</taxon>
        <taxon>Metazoa</taxon>
        <taxon>Ecdysozoa</taxon>
        <taxon>Arthropoda</taxon>
        <taxon>Hexapoda</taxon>
        <taxon>Insecta</taxon>
        <taxon>Pterygota</taxon>
        <taxon>Neoptera</taxon>
        <taxon>Endopterygota</taxon>
        <taxon>Hymenoptera</taxon>
        <taxon>Apocrita</taxon>
        <taxon>Aculeata</taxon>
        <taxon>Apoidea</taxon>
        <taxon>Anthophila</taxon>
        <taxon>Apidae</taxon>
        <taxon>Bombus</taxon>
        <taxon>Pyrobombus</taxon>
    </lineage>
</organism>
<evidence type="ECO:0000256" key="7">
    <source>
        <dbReference type="ARBA" id="ARBA00022838"/>
    </source>
</evidence>
<keyword evidence="15" id="KW-1185">Reference proteome</keyword>
<evidence type="ECO:0000256" key="3">
    <source>
        <dbReference type="ARBA" id="ARBA00007050"/>
    </source>
</evidence>
<proteinExistence type="inferred from homology"/>
<feature type="region of interest" description="Disordered" evidence="13">
    <location>
        <begin position="730"/>
        <end position="759"/>
    </location>
</feature>
<feature type="coiled-coil region" evidence="12">
    <location>
        <begin position="999"/>
        <end position="1033"/>
    </location>
</feature>
<evidence type="ECO:0000256" key="6">
    <source>
        <dbReference type="ARBA" id="ARBA00022776"/>
    </source>
</evidence>
<feature type="compositionally biased region" description="Polar residues" evidence="13">
    <location>
        <begin position="7"/>
        <end position="16"/>
    </location>
</feature>
<evidence type="ECO:0000256" key="10">
    <source>
        <dbReference type="ARBA" id="ARBA00023306"/>
    </source>
</evidence>
<dbReference type="Pfam" id="PF03801">
    <property type="entry name" value="Ndc80_HEC"/>
    <property type="match status" value="1"/>
</dbReference>
<keyword evidence="11" id="KW-0137">Centromere</keyword>
<feature type="region of interest" description="Disordered" evidence="13">
    <location>
        <begin position="1226"/>
        <end position="1266"/>
    </location>
</feature>
<sequence length="1321" mass="151239">MPGNSLGRRSSTNPVRISSFDREDKSFMRTESRKTQTLKPKIFSNENSHIPRPRIRASSCDRISIRGSVLKTTAKTPLRQVPTTPKTPITNASKPAGLLTAGSSSKIHAGLPTGRRSLSADRASNIGAKGPRKDTRPLTDKIYQAHMLSKIDNFLAINHCSSMINSNGSLKPVTLKMFVEVSGYLVKILDIKQILTITNYVEELPKVAKKLHYPGIINKSWLKTANAMHSWPNVLGWICWLVEICEIREIAFTKYNLENLPFVGNQINAVINKNTFFSMLNFYNAWNDEKLDEEALMIEKYLQEIEEQQGVNEEDLNAARSELEEEMLKLQAAETNSNKIDEEVKHLQEVLSSLQNDEKMQLSDISAKEEYIKKINFEVDQIKVECNVLSEQICLQDTQHNELLSIIKQQPMSKTERDKILNKCTEIQDYMHQFDEYLQEIQKEIYTMDIKLASINNNLTKAILTYNKEIFMHLSGDLGVNLEELKMPEKGILQPEIMEVLSTKANLINDLKELLRSQINEKECLLESNTNELENLQERIKILEDESNDVASKIKEKKGLISKIKADAKHEETKLREQIKNLQNDIREVQGLMPNTQQLAAELEEATDKLDAAQRRKAYIEESAKLFFDKFYEILSEHRNKLVSILTKHNKNYVYGWWKSICKFKYLFGIKNTFFYHFIIMSSKMSSARKAVATRSNKNTVESNHHLPTSGLSYDCDKLLEIIVKTKGRKRTSTMVSSNPTSHKVEEKKKPGHSGDQNWGRVFREQNKAVMKQEATRIPGSKSSKHGNGTKETKKHFLNHQKLDHKFLDEVPVKQSTSQKRIEEHIKSIPYTTNPSSTSIPSTVESVIVYDRGVQCDGISDYSDDKFGVFNPVHTLHFLIKELEHLVKDDKANKILADMEQVVFRIPIEPSKPPIVQDLEAKLETTRQMNSMYEALREERDSLLRQVHEQQLLLNEAQKRQLDLEVIEKTLKQELDKTIKAIQARDKTITELTEEMKNYESSQKIVAELRTNLAEQTERVRQLNSEVKYLTLEKDKLSVLSSYKHSLLIEHLNEIKKVQHFIADQLKDIYIHEDNSNPQIPIVHERRACSSPTSTSSHDSNIRTSWHDISDVSLSTVDHDPSKIKHVQGFLHKSNKIPVFSETQIENLENKQIKDVQEPSIKDSANLEFISLPAGESSLTLLPSYKDLGCTEVSQYVNQGKDDVVTFSNKKNDNLQSFKDTNKISSSEHLNLSNKKAHEKETDVQESNRIKKSMESNKEQSSPHNLIGSNITEQFQNIVEDIRMQSKMPVNIPSPLRSYPHPEWSDSTLPTISTASDINVI</sequence>
<feature type="domain" description="Kinetochore protein Ndc80 CH" evidence="14">
    <location>
        <begin position="129"/>
        <end position="247"/>
    </location>
</feature>
<reference evidence="16" key="1">
    <citation type="submission" date="2025-08" db="UniProtKB">
        <authorList>
            <consortium name="RefSeq"/>
        </authorList>
    </citation>
    <scope>IDENTIFICATION</scope>
    <source>
        <tissue evidence="16">Muscle</tissue>
    </source>
</reference>
<accession>A0A6P8MCS6</accession>
<dbReference type="PANTHER" id="PTHR10643:SF2">
    <property type="entry name" value="KINETOCHORE PROTEIN NDC80 HOMOLOG"/>
    <property type="match status" value="1"/>
</dbReference>
<protein>
    <submittedName>
        <fullName evidence="16">Uncharacterized protein LOC117205309</fullName>
    </submittedName>
</protein>
<dbReference type="GO" id="GO:0051301">
    <property type="term" value="P:cell division"/>
    <property type="evidence" value="ECO:0007669"/>
    <property type="project" value="UniProtKB-KW"/>
</dbReference>
<keyword evidence="6" id="KW-0498">Mitosis</keyword>
<dbReference type="Gene3D" id="1.10.418.30">
    <property type="entry name" value="Ncd80 complex, Ncd80 subunit"/>
    <property type="match status" value="1"/>
</dbReference>
<dbReference type="InterPro" id="IPR055260">
    <property type="entry name" value="Ndc80_CH"/>
</dbReference>
<dbReference type="RefSeq" id="XP_033299477.1">
    <property type="nucleotide sequence ID" value="XM_033443586.1"/>
</dbReference>
<feature type="compositionally biased region" description="Basic and acidic residues" evidence="13">
    <location>
        <begin position="19"/>
        <end position="34"/>
    </location>
</feature>
<dbReference type="PANTHER" id="PTHR10643">
    <property type="entry name" value="KINETOCHORE PROTEIN NDC80"/>
    <property type="match status" value="1"/>
</dbReference>
<evidence type="ECO:0000256" key="4">
    <source>
        <dbReference type="ARBA" id="ARBA00022454"/>
    </source>
</evidence>
<feature type="coiled-coil region" evidence="12">
    <location>
        <begin position="302"/>
        <end position="357"/>
    </location>
</feature>
<dbReference type="InterPro" id="IPR038273">
    <property type="entry name" value="Ndc80_sf"/>
</dbReference>
<feature type="region of interest" description="Disordered" evidence="13">
    <location>
        <begin position="772"/>
        <end position="793"/>
    </location>
</feature>
<feature type="compositionally biased region" description="Polar residues" evidence="13">
    <location>
        <begin position="79"/>
        <end position="93"/>
    </location>
</feature>
<evidence type="ECO:0000256" key="13">
    <source>
        <dbReference type="SAM" id="MobiDB-lite"/>
    </source>
</evidence>
<dbReference type="GeneID" id="117205309"/>
<dbReference type="InterPro" id="IPR005550">
    <property type="entry name" value="Kinetochore_Ndc80"/>
</dbReference>
<keyword evidence="4" id="KW-0158">Chromosome</keyword>
<feature type="compositionally biased region" description="Polar residues" evidence="13">
    <location>
        <begin position="733"/>
        <end position="742"/>
    </location>
</feature>
<dbReference type="CTD" id="10403"/>
<evidence type="ECO:0000313" key="16">
    <source>
        <dbReference type="RefSeq" id="XP_033299477.1"/>
    </source>
</evidence>
<comment type="similarity">
    <text evidence="3">Belongs to the NDC80/HEC1 family.</text>
</comment>
<feature type="region of interest" description="Disordered" evidence="13">
    <location>
        <begin position="1"/>
        <end position="36"/>
    </location>
</feature>
<evidence type="ECO:0000256" key="8">
    <source>
        <dbReference type="ARBA" id="ARBA00023054"/>
    </source>
</evidence>
<dbReference type="GO" id="GO:0031262">
    <property type="term" value="C:Ndc80 complex"/>
    <property type="evidence" value="ECO:0007669"/>
    <property type="project" value="InterPro"/>
</dbReference>
<evidence type="ECO:0000256" key="11">
    <source>
        <dbReference type="ARBA" id="ARBA00023328"/>
    </source>
</evidence>